<keyword evidence="4" id="KW-1185">Reference proteome</keyword>
<evidence type="ECO:0000313" key="3">
    <source>
        <dbReference type="EMBL" id="MBS9336839.1"/>
    </source>
</evidence>
<organism evidence="3 4">
    <name type="scientific">Fructobacillus papyrifericola</name>
    <dbReference type="NCBI Taxonomy" id="2713172"/>
    <lineage>
        <taxon>Bacteria</taxon>
        <taxon>Bacillati</taxon>
        <taxon>Bacillota</taxon>
        <taxon>Bacilli</taxon>
        <taxon>Lactobacillales</taxon>
        <taxon>Lactobacillaceae</taxon>
        <taxon>Fructobacillus</taxon>
    </lineage>
</organism>
<proteinExistence type="predicted"/>
<keyword evidence="1" id="KW-0175">Coiled coil</keyword>
<protein>
    <submittedName>
        <fullName evidence="3">Uncharacterized protein</fullName>
    </submittedName>
</protein>
<evidence type="ECO:0000256" key="1">
    <source>
        <dbReference type="SAM" id="Coils"/>
    </source>
</evidence>
<feature type="coiled-coil region" evidence="1">
    <location>
        <begin position="13"/>
        <end position="57"/>
    </location>
</feature>
<reference evidence="3 4" key="1">
    <citation type="submission" date="2020-02" db="EMBL/GenBank/DDBJ databases">
        <title>Fructobacillus sp. isolated from paper mulberry of Taiwan.</title>
        <authorList>
            <person name="Lin S.-T."/>
        </authorList>
    </citation>
    <scope>NUCLEOTIDE SEQUENCE [LARGE SCALE GENOMIC DNA]</scope>
    <source>
        <strain evidence="3 4">M1-21</strain>
    </source>
</reference>
<accession>A0ABS5QX34</accession>
<dbReference type="RefSeq" id="WP_213793388.1">
    <property type="nucleotide sequence ID" value="NZ_JAAMFJ010000007.1"/>
</dbReference>
<dbReference type="EMBL" id="JAAMFJ010000007">
    <property type="protein sequence ID" value="MBS9336839.1"/>
    <property type="molecule type" value="Genomic_DNA"/>
</dbReference>
<evidence type="ECO:0000313" key="4">
    <source>
        <dbReference type="Proteomes" id="UP000735205"/>
    </source>
</evidence>
<keyword evidence="2" id="KW-0812">Transmembrane</keyword>
<evidence type="ECO:0000256" key="2">
    <source>
        <dbReference type="SAM" id="Phobius"/>
    </source>
</evidence>
<dbReference type="Proteomes" id="UP000735205">
    <property type="component" value="Unassembled WGS sequence"/>
</dbReference>
<feature type="transmembrane region" description="Helical" evidence="2">
    <location>
        <begin position="64"/>
        <end position="85"/>
    </location>
</feature>
<sequence>MKLFNWSKQDQQRKTELSRVEFLQEENDQLLDQIESLKLDVTELEAERNRLQELLERSGFKRRLLRIGAGLIVLALTYALLVFVGERNSNLPWLLLIEAAFIVFMGRGEEK</sequence>
<comment type="caution">
    <text evidence="3">The sequence shown here is derived from an EMBL/GenBank/DDBJ whole genome shotgun (WGS) entry which is preliminary data.</text>
</comment>
<gene>
    <name evidence="3" type="ORF">G6R28_06325</name>
</gene>
<name>A0ABS5QX34_9LACO</name>
<keyword evidence="2" id="KW-0472">Membrane</keyword>
<keyword evidence="2" id="KW-1133">Transmembrane helix</keyword>